<feature type="non-terminal residue" evidence="1">
    <location>
        <position position="1"/>
    </location>
</feature>
<reference evidence="1" key="1">
    <citation type="submission" date="2021-06" db="EMBL/GenBank/DDBJ databases">
        <authorList>
            <person name="Hodson N. C."/>
            <person name="Mongue J. A."/>
            <person name="Jaron S. K."/>
        </authorList>
    </citation>
    <scope>NUCLEOTIDE SEQUENCE</scope>
</reference>
<evidence type="ECO:0000313" key="2">
    <source>
        <dbReference type="Proteomes" id="UP000708208"/>
    </source>
</evidence>
<gene>
    <name evidence="1" type="ORF">AFUS01_LOCUS35682</name>
</gene>
<sequence>CTKGYSPNVIRECKGDFETNCDNQDEECNDFAMLMCHVAGGETIGKCGCYKPKENVYENGKCIALAGAACTHNTPPYILACTPNATCILENNALTKNTTGTCTCNKGTVQLASKRCGAKGNVPRIASNEVLVTLMVCIAALIFKADVK</sequence>
<organism evidence="1 2">
    <name type="scientific">Allacma fusca</name>
    <dbReference type="NCBI Taxonomy" id="39272"/>
    <lineage>
        <taxon>Eukaryota</taxon>
        <taxon>Metazoa</taxon>
        <taxon>Ecdysozoa</taxon>
        <taxon>Arthropoda</taxon>
        <taxon>Hexapoda</taxon>
        <taxon>Collembola</taxon>
        <taxon>Symphypleona</taxon>
        <taxon>Sminthuridae</taxon>
        <taxon>Allacma</taxon>
    </lineage>
</organism>
<protein>
    <submittedName>
        <fullName evidence="1">Uncharacterized protein</fullName>
    </submittedName>
</protein>
<dbReference type="Proteomes" id="UP000708208">
    <property type="component" value="Unassembled WGS sequence"/>
</dbReference>
<proteinExistence type="predicted"/>
<dbReference type="EMBL" id="CAJVCH010536772">
    <property type="protein sequence ID" value="CAG7825579.1"/>
    <property type="molecule type" value="Genomic_DNA"/>
</dbReference>
<name>A0A8J2KY96_9HEXA</name>
<accession>A0A8J2KY96</accession>
<comment type="caution">
    <text evidence="1">The sequence shown here is derived from an EMBL/GenBank/DDBJ whole genome shotgun (WGS) entry which is preliminary data.</text>
</comment>
<dbReference type="AlphaFoldDB" id="A0A8J2KY96"/>
<keyword evidence="2" id="KW-1185">Reference proteome</keyword>
<evidence type="ECO:0000313" key="1">
    <source>
        <dbReference type="EMBL" id="CAG7825579.1"/>
    </source>
</evidence>